<feature type="binding site" evidence="2">
    <location>
        <position position="84"/>
    </location>
    <ligand>
        <name>Cu cation</name>
        <dbReference type="ChEBI" id="CHEBI:23378"/>
    </ligand>
</feature>
<evidence type="ECO:0000256" key="1">
    <source>
        <dbReference type="ARBA" id="ARBA00010996"/>
    </source>
</evidence>
<organism evidence="5 6">
    <name type="scientific">Massilia psychrophila</name>
    <dbReference type="NCBI Taxonomy" id="1603353"/>
    <lineage>
        <taxon>Bacteria</taxon>
        <taxon>Pseudomonadati</taxon>
        <taxon>Pseudomonadota</taxon>
        <taxon>Betaproteobacteria</taxon>
        <taxon>Burkholderiales</taxon>
        <taxon>Oxalobacteraceae</taxon>
        <taxon>Telluria group</taxon>
        <taxon>Massilia</taxon>
    </lineage>
</organism>
<evidence type="ECO:0000256" key="2">
    <source>
        <dbReference type="PIRSR" id="PIRSR603782-1"/>
    </source>
</evidence>
<dbReference type="CDD" id="cd02968">
    <property type="entry name" value="SCO"/>
    <property type="match status" value="1"/>
</dbReference>
<comment type="caution">
    <text evidence="5">The sequence shown here is derived from an EMBL/GenBank/DDBJ whole genome shotgun (WGS) entry which is preliminary data.</text>
</comment>
<proteinExistence type="inferred from homology"/>
<dbReference type="PANTHER" id="PTHR12151:SF25">
    <property type="entry name" value="LINALOOL DEHYDRATASE_ISOMERASE DOMAIN-CONTAINING PROTEIN"/>
    <property type="match status" value="1"/>
</dbReference>
<feature type="chain" id="PRO_5013560413" evidence="4">
    <location>
        <begin position="25"/>
        <end position="208"/>
    </location>
</feature>
<gene>
    <name evidence="5" type="ORF">CR103_21395</name>
</gene>
<feature type="disulfide bond" description="Redox-active" evidence="3">
    <location>
        <begin position="84"/>
        <end position="89"/>
    </location>
</feature>
<dbReference type="RefSeq" id="WP_099917930.1">
    <property type="nucleotide sequence ID" value="NZ_BMHS01000048.1"/>
</dbReference>
<keyword evidence="3" id="KW-1015">Disulfide bond</keyword>
<comment type="similarity">
    <text evidence="1">Belongs to the SCO1/2 family.</text>
</comment>
<keyword evidence="2" id="KW-0186">Copper</keyword>
<evidence type="ECO:0000256" key="3">
    <source>
        <dbReference type="PIRSR" id="PIRSR603782-2"/>
    </source>
</evidence>
<feature type="binding site" evidence="2">
    <location>
        <position position="89"/>
    </location>
    <ligand>
        <name>Cu cation</name>
        <dbReference type="ChEBI" id="CHEBI:23378"/>
    </ligand>
</feature>
<dbReference type="Pfam" id="PF02630">
    <property type="entry name" value="SCO1-SenC"/>
    <property type="match status" value="1"/>
</dbReference>
<dbReference type="GO" id="GO:0046872">
    <property type="term" value="F:metal ion binding"/>
    <property type="evidence" value="ECO:0007669"/>
    <property type="project" value="UniProtKB-KW"/>
</dbReference>
<dbReference type="InterPro" id="IPR036249">
    <property type="entry name" value="Thioredoxin-like_sf"/>
</dbReference>
<evidence type="ECO:0000313" key="6">
    <source>
        <dbReference type="Proteomes" id="UP000228593"/>
    </source>
</evidence>
<protein>
    <submittedName>
        <fullName evidence="5">SCO family protein</fullName>
    </submittedName>
</protein>
<sequence>MNMRRTMLGGLGAAVLAPPLVMHATDPKAKPVLPGSPAIQSPSALSQTYFPNSIFTTHEGRKVRFYDDLIKDKIVIINMLLITCRDGICPLMTANLRAVQEALGSRVGKDIFMYSMTINPEYDTDFMLKSYAKGFGVGEGWSFLTGPKADTEVIRRKLGFYNLNPEVDKDPNQHTGMVRIGNDKLDRWCVMPGMLSAKQIAYAVRNLA</sequence>
<feature type="signal peptide" evidence="4">
    <location>
        <begin position="1"/>
        <end position="24"/>
    </location>
</feature>
<dbReference type="PANTHER" id="PTHR12151">
    <property type="entry name" value="ELECTRON TRANSPORT PROTIN SCO1/SENC FAMILY MEMBER"/>
    <property type="match status" value="1"/>
</dbReference>
<dbReference type="Gene3D" id="3.40.30.10">
    <property type="entry name" value="Glutaredoxin"/>
    <property type="match status" value="1"/>
</dbReference>
<dbReference type="InterPro" id="IPR003782">
    <property type="entry name" value="SCO1/SenC"/>
</dbReference>
<evidence type="ECO:0000256" key="4">
    <source>
        <dbReference type="SAM" id="SignalP"/>
    </source>
</evidence>
<keyword evidence="4" id="KW-0732">Signal</keyword>
<reference evidence="5 6" key="1">
    <citation type="submission" date="2017-10" db="EMBL/GenBank/DDBJ databases">
        <title>Massilia psychrophilum sp. nov., a novel purple-pigmented bacterium isolated from Tianshan glacier, Xinjiang Municipality, China.</title>
        <authorList>
            <person name="Wang H."/>
        </authorList>
    </citation>
    <scope>NUCLEOTIDE SEQUENCE [LARGE SCALE GENOMIC DNA]</scope>
    <source>
        <strain evidence="5 6">JCM 30813</strain>
    </source>
</reference>
<evidence type="ECO:0000313" key="5">
    <source>
        <dbReference type="EMBL" id="PIL37823.1"/>
    </source>
</evidence>
<dbReference type="SUPFAM" id="SSF52833">
    <property type="entry name" value="Thioredoxin-like"/>
    <property type="match status" value="1"/>
</dbReference>
<dbReference type="AlphaFoldDB" id="A0A2G8SVV6"/>
<dbReference type="EMBL" id="PDOB01000066">
    <property type="protein sequence ID" value="PIL37823.1"/>
    <property type="molecule type" value="Genomic_DNA"/>
</dbReference>
<dbReference type="Proteomes" id="UP000228593">
    <property type="component" value="Unassembled WGS sequence"/>
</dbReference>
<accession>A0A2G8SVV6</accession>
<keyword evidence="2" id="KW-0479">Metal-binding</keyword>
<dbReference type="OrthoDB" id="8550465at2"/>
<keyword evidence="6" id="KW-1185">Reference proteome</keyword>
<name>A0A2G8SVV6_9BURK</name>